<evidence type="ECO:0000256" key="11">
    <source>
        <dbReference type="SAM" id="Phobius"/>
    </source>
</evidence>
<evidence type="ECO:0000256" key="4">
    <source>
        <dbReference type="ARBA" id="ARBA00022692"/>
    </source>
</evidence>
<keyword evidence="14" id="KW-1185">Reference proteome</keyword>
<feature type="transmembrane region" description="Helical" evidence="11">
    <location>
        <begin position="700"/>
        <end position="718"/>
    </location>
</feature>
<evidence type="ECO:0000256" key="3">
    <source>
        <dbReference type="ARBA" id="ARBA00022475"/>
    </source>
</evidence>
<evidence type="ECO:0000256" key="8">
    <source>
        <dbReference type="ARBA" id="ARBA00023136"/>
    </source>
</evidence>
<evidence type="ECO:0000256" key="9">
    <source>
        <dbReference type="ARBA" id="ARBA00038388"/>
    </source>
</evidence>
<dbReference type="AlphaFoldDB" id="A0A7Y9AZV8"/>
<evidence type="ECO:0000256" key="6">
    <source>
        <dbReference type="ARBA" id="ARBA00022840"/>
    </source>
</evidence>
<evidence type="ECO:0000256" key="5">
    <source>
        <dbReference type="ARBA" id="ARBA00022741"/>
    </source>
</evidence>
<dbReference type="CDD" id="cd03255">
    <property type="entry name" value="ABC_MJ0796_LolCDE_FtsE"/>
    <property type="match status" value="1"/>
</dbReference>
<protein>
    <submittedName>
        <fullName evidence="13">ABC transporter ATP-binding protein/permease</fullName>
    </submittedName>
</protein>
<dbReference type="PROSITE" id="PS00211">
    <property type="entry name" value="ABC_TRANSPORTER_1"/>
    <property type="match status" value="1"/>
</dbReference>
<dbReference type="InterPro" id="IPR003439">
    <property type="entry name" value="ABC_transporter-like_ATP-bd"/>
</dbReference>
<dbReference type="PANTHER" id="PTHR24220:SF692">
    <property type="entry name" value="ABC TRANSPORTER DOMAIN-CONTAINING PROTEIN"/>
    <property type="match status" value="1"/>
</dbReference>
<dbReference type="Gene3D" id="3.40.50.300">
    <property type="entry name" value="P-loop containing nucleotide triphosphate hydrolases"/>
    <property type="match status" value="1"/>
</dbReference>
<evidence type="ECO:0000256" key="7">
    <source>
        <dbReference type="ARBA" id="ARBA00022989"/>
    </source>
</evidence>
<dbReference type="InterPro" id="IPR027417">
    <property type="entry name" value="P-loop_NTPase"/>
</dbReference>
<feature type="region of interest" description="Disordered" evidence="10">
    <location>
        <begin position="542"/>
        <end position="572"/>
    </location>
</feature>
<dbReference type="Pfam" id="PF02687">
    <property type="entry name" value="FtsX"/>
    <property type="match status" value="1"/>
</dbReference>
<dbReference type="GO" id="GO:0005524">
    <property type="term" value="F:ATP binding"/>
    <property type="evidence" value="ECO:0007669"/>
    <property type="project" value="UniProtKB-KW"/>
</dbReference>
<organism evidence="13 14">
    <name type="scientific">Mogibacterium timidum</name>
    <dbReference type="NCBI Taxonomy" id="35519"/>
    <lineage>
        <taxon>Bacteria</taxon>
        <taxon>Bacillati</taxon>
        <taxon>Bacillota</taxon>
        <taxon>Clostridia</taxon>
        <taxon>Peptostreptococcales</taxon>
        <taxon>Anaerovoracaceae</taxon>
        <taxon>Mogibacterium</taxon>
    </lineage>
</organism>
<keyword evidence="6 13" id="KW-0067">ATP-binding</keyword>
<dbReference type="RefSeq" id="WP_178978018.1">
    <property type="nucleotide sequence ID" value="NZ_JABXYR010000001.1"/>
</dbReference>
<evidence type="ECO:0000256" key="1">
    <source>
        <dbReference type="ARBA" id="ARBA00004429"/>
    </source>
</evidence>
<dbReference type="InterPro" id="IPR017911">
    <property type="entry name" value="MacB-like_ATP-bd"/>
</dbReference>
<dbReference type="GO" id="GO:0016887">
    <property type="term" value="F:ATP hydrolysis activity"/>
    <property type="evidence" value="ECO:0007669"/>
    <property type="project" value="InterPro"/>
</dbReference>
<dbReference type="SMART" id="SM00382">
    <property type="entry name" value="AAA"/>
    <property type="match status" value="1"/>
</dbReference>
<proteinExistence type="inferred from homology"/>
<dbReference type="InterPro" id="IPR017871">
    <property type="entry name" value="ABC_transporter-like_CS"/>
</dbReference>
<accession>A0A7Y9AZV8</accession>
<evidence type="ECO:0000313" key="13">
    <source>
        <dbReference type="EMBL" id="NWO22488.1"/>
    </source>
</evidence>
<dbReference type="Proteomes" id="UP000526307">
    <property type="component" value="Unassembled WGS sequence"/>
</dbReference>
<feature type="transmembrane region" description="Helical" evidence="11">
    <location>
        <begin position="746"/>
        <end position="769"/>
    </location>
</feature>
<keyword evidence="5" id="KW-0547">Nucleotide-binding</keyword>
<dbReference type="InterPro" id="IPR003838">
    <property type="entry name" value="ABC3_permease_C"/>
</dbReference>
<gene>
    <name evidence="13" type="ORF">HW270_00075</name>
</gene>
<keyword evidence="8 11" id="KW-0472">Membrane</keyword>
<keyword evidence="7 11" id="KW-1133">Transmembrane helix</keyword>
<keyword evidence="3" id="KW-1003">Cell membrane</keyword>
<reference evidence="13 14" key="1">
    <citation type="submission" date="2020-06" db="EMBL/GenBank/DDBJ databases">
        <title>Mogibacterium timidum strain W9173 genomic sequence.</title>
        <authorList>
            <person name="Wade W.G."/>
            <person name="Johnston C.D."/>
            <person name="Chen T."/>
            <person name="Dewhirst F.E."/>
        </authorList>
    </citation>
    <scope>NUCLEOTIDE SEQUENCE [LARGE SCALE GENOMIC DNA]</scope>
    <source>
        <strain evidence="13 14">W9173</strain>
    </source>
</reference>
<dbReference type="GO" id="GO:0022857">
    <property type="term" value="F:transmembrane transporter activity"/>
    <property type="evidence" value="ECO:0007669"/>
    <property type="project" value="TreeGrafter"/>
</dbReference>
<feature type="transmembrane region" description="Helical" evidence="11">
    <location>
        <begin position="781"/>
        <end position="804"/>
    </location>
</feature>
<dbReference type="EMBL" id="JABXYR010000001">
    <property type="protein sequence ID" value="NWO22488.1"/>
    <property type="molecule type" value="Genomic_DNA"/>
</dbReference>
<comment type="subcellular location">
    <subcellularLocation>
        <location evidence="1">Cell inner membrane</location>
        <topology evidence="1">Multi-pass membrane protein</topology>
    </subcellularLocation>
</comment>
<dbReference type="PANTHER" id="PTHR24220">
    <property type="entry name" value="IMPORT ATP-BINDING PROTEIN"/>
    <property type="match status" value="1"/>
</dbReference>
<evidence type="ECO:0000256" key="2">
    <source>
        <dbReference type="ARBA" id="ARBA00022448"/>
    </source>
</evidence>
<dbReference type="InterPro" id="IPR003593">
    <property type="entry name" value="AAA+_ATPase"/>
</dbReference>
<feature type="transmembrane region" description="Helical" evidence="11">
    <location>
        <begin position="356"/>
        <end position="379"/>
    </location>
</feature>
<dbReference type="SUPFAM" id="SSF52540">
    <property type="entry name" value="P-loop containing nucleoside triphosphate hydrolases"/>
    <property type="match status" value="1"/>
</dbReference>
<keyword evidence="2" id="KW-0813">Transport</keyword>
<evidence type="ECO:0000313" key="14">
    <source>
        <dbReference type="Proteomes" id="UP000526307"/>
    </source>
</evidence>
<comment type="similarity">
    <text evidence="9">Belongs to the ABC transporter superfamily. Macrolide exporter (TC 3.A.1.122) family.</text>
</comment>
<dbReference type="Pfam" id="PF00005">
    <property type="entry name" value="ABC_tran"/>
    <property type="match status" value="1"/>
</dbReference>
<dbReference type="InterPro" id="IPR015854">
    <property type="entry name" value="ABC_transpr_LolD-like"/>
</dbReference>
<keyword evidence="4 11" id="KW-0812">Transmembrane</keyword>
<name>A0A7Y9AZV8_9FIRM</name>
<sequence>MIKLQHVNKYFNKRKANEIHVINDTSLELPENGVVALLGPSGCGKTTLLNAIGGLDKVNSGQIFIDDANISKMRPAKVDALRNAKIGYIFQNFNLLDRMTVFENVAIALRMIGIKDKQVIKERVNYCLKSVGIYQFRNKTTDALSGGQRQRVAIARAIVKNPRIIIADEPTGNLDSANTIEVMNIIKTISKDRLVLLVTHEKKIAEFYSSRIIDMRDGRITGDRNNDTENFLDYQLENRIYLKDMPKHDAYTNQDVQLDVYSDGLSEADIKIVLRAGNLYIDTGGRYNVVDENGNIELIDEHYSAMDSSIYEKNSFEYDKYLPAGYEARYTSLYTPFRMFANGFRTIARFNKLKKLLLIGFVFASIFTFVSISNMFGVLNIKEQDFLTTNSNYVTVNNTKKDPALLGKLRGVSGAYAAFSGDTQAKLVMPYTEYLQSSDYELKFNASVTPVGTLKQSELVSGKLPADERGVVIDRMLTRKLFKSRTVQQVGIIKEKDFIGRKLKVKNLGEFTITGISNVNSPSAFFADKLCQDVLMYSANGSTLEGPESLPADPDGNDSSDGDGGNQNSANPIIDYAYAPASTKIKKGNAPANDYEAVVRDTHEEEMPLGKEIATKVNGHKLKVVGYYTTDFQDDDAVFTTNNTLLLNYISKQRSVSVYSHDPDALVMKLQDAGYSAQNNYDRDRENYIKSETKNFRKTMTAAGLMILIALIEMYLMLRSSFLSRIKEVGTMRAIGLKKRDVYRMFMGEIIVITLITAIPGIAAAYYVLGNTTEIFGSKFLIAPWVALLTFALLLIFNLVAGLIPVIRTMRKTPAAILARTDI</sequence>
<feature type="domain" description="ABC transporter" evidence="12">
    <location>
        <begin position="2"/>
        <end position="242"/>
    </location>
</feature>
<dbReference type="PROSITE" id="PS50893">
    <property type="entry name" value="ABC_TRANSPORTER_2"/>
    <property type="match status" value="1"/>
</dbReference>
<evidence type="ECO:0000259" key="12">
    <source>
        <dbReference type="PROSITE" id="PS50893"/>
    </source>
</evidence>
<comment type="caution">
    <text evidence="13">The sequence shown here is derived from an EMBL/GenBank/DDBJ whole genome shotgun (WGS) entry which is preliminary data.</text>
</comment>
<dbReference type="GO" id="GO:0005886">
    <property type="term" value="C:plasma membrane"/>
    <property type="evidence" value="ECO:0007669"/>
    <property type="project" value="UniProtKB-SubCell"/>
</dbReference>
<evidence type="ECO:0000256" key="10">
    <source>
        <dbReference type="SAM" id="MobiDB-lite"/>
    </source>
</evidence>